<accession>A0A8H7Y131</accession>
<gene>
    <name evidence="2" type="ORF">JR316_002917</name>
</gene>
<dbReference type="Pfam" id="PF20236">
    <property type="entry name" value="DUF6593"/>
    <property type="match status" value="1"/>
</dbReference>
<sequence>MSSSPIDISNNLYLSSDEPWRATFTTEHGLSLYKTESSSLWSTKFHTKILRAIPSFQAQETSSTADVSLKDSFGLLADIEFHTFRSTIIRYDGKERSVDDFFRRRPSNMWGRKYVFTGHNGVEYVWTMEEDKCKLFIADSSNTLVTNYHRTRYGFMHETRLGYLELFGKLDNRTVDQIIVTFVYAERYRRLERGHV</sequence>
<name>A0A8H7Y131_PSICU</name>
<organism evidence="2">
    <name type="scientific">Psilocybe cubensis</name>
    <name type="common">Psychedelic mushroom</name>
    <name type="synonym">Stropharia cubensis</name>
    <dbReference type="NCBI Taxonomy" id="181762"/>
    <lineage>
        <taxon>Eukaryota</taxon>
        <taxon>Fungi</taxon>
        <taxon>Dikarya</taxon>
        <taxon>Basidiomycota</taxon>
        <taxon>Agaricomycotina</taxon>
        <taxon>Agaricomycetes</taxon>
        <taxon>Agaricomycetidae</taxon>
        <taxon>Agaricales</taxon>
        <taxon>Agaricineae</taxon>
        <taxon>Strophariaceae</taxon>
        <taxon>Psilocybe</taxon>
    </lineage>
</organism>
<evidence type="ECO:0000259" key="1">
    <source>
        <dbReference type="Pfam" id="PF20236"/>
    </source>
</evidence>
<proteinExistence type="predicted"/>
<dbReference type="EMBL" id="JAFIQS010000003">
    <property type="protein sequence ID" value="KAG5170842.1"/>
    <property type="molecule type" value="Genomic_DNA"/>
</dbReference>
<evidence type="ECO:0000313" key="2">
    <source>
        <dbReference type="EMBL" id="KAG5170842.1"/>
    </source>
</evidence>
<dbReference type="InterPro" id="IPR046528">
    <property type="entry name" value="DUF6593"/>
</dbReference>
<dbReference type="AlphaFoldDB" id="A0A8H7Y131"/>
<reference evidence="2" key="1">
    <citation type="submission" date="2021-02" db="EMBL/GenBank/DDBJ databases">
        <title>Psilocybe cubensis genome.</title>
        <authorList>
            <person name="Mckernan K.J."/>
            <person name="Crawford S."/>
            <person name="Trippe A."/>
            <person name="Kane L.T."/>
            <person name="Mclaughlin S."/>
        </authorList>
    </citation>
    <scope>NUCLEOTIDE SEQUENCE [LARGE SCALE GENOMIC DNA]</scope>
    <source>
        <strain evidence="2">MGC-MH-2018</strain>
    </source>
</reference>
<feature type="domain" description="DUF6593" evidence="1">
    <location>
        <begin position="17"/>
        <end position="190"/>
    </location>
</feature>
<protein>
    <recommendedName>
        <fullName evidence="1">DUF6593 domain-containing protein</fullName>
    </recommendedName>
</protein>
<comment type="caution">
    <text evidence="2">The sequence shown here is derived from an EMBL/GenBank/DDBJ whole genome shotgun (WGS) entry which is preliminary data.</text>
</comment>
<dbReference type="OrthoDB" id="3360976at2759"/>